<protein>
    <submittedName>
        <fullName evidence="3">Uncharacterized protein</fullName>
    </submittedName>
</protein>
<feature type="coiled-coil region" evidence="1">
    <location>
        <begin position="132"/>
        <end position="159"/>
    </location>
</feature>
<evidence type="ECO:0000313" key="3">
    <source>
        <dbReference type="EMBL" id="KAJ3574534.1"/>
    </source>
</evidence>
<proteinExistence type="predicted"/>
<keyword evidence="4" id="KW-1185">Reference proteome</keyword>
<comment type="caution">
    <text evidence="3">The sequence shown here is derived from an EMBL/GenBank/DDBJ whole genome shotgun (WGS) entry which is preliminary data.</text>
</comment>
<accession>A0AAD5W1N0</accession>
<evidence type="ECO:0000313" key="4">
    <source>
        <dbReference type="Proteomes" id="UP001213000"/>
    </source>
</evidence>
<organism evidence="3 4">
    <name type="scientific">Leucocoprinus birnbaumii</name>
    <dbReference type="NCBI Taxonomy" id="56174"/>
    <lineage>
        <taxon>Eukaryota</taxon>
        <taxon>Fungi</taxon>
        <taxon>Dikarya</taxon>
        <taxon>Basidiomycota</taxon>
        <taxon>Agaricomycotina</taxon>
        <taxon>Agaricomycetes</taxon>
        <taxon>Agaricomycetidae</taxon>
        <taxon>Agaricales</taxon>
        <taxon>Agaricineae</taxon>
        <taxon>Agaricaceae</taxon>
        <taxon>Leucocoprinus</taxon>
    </lineage>
</organism>
<evidence type="ECO:0000256" key="2">
    <source>
        <dbReference type="SAM" id="MobiDB-lite"/>
    </source>
</evidence>
<evidence type="ECO:0000256" key="1">
    <source>
        <dbReference type="SAM" id="Coils"/>
    </source>
</evidence>
<feature type="region of interest" description="Disordered" evidence="2">
    <location>
        <begin position="47"/>
        <end position="66"/>
    </location>
</feature>
<dbReference type="EMBL" id="JANIEX010000065">
    <property type="protein sequence ID" value="KAJ3574534.1"/>
    <property type="molecule type" value="Genomic_DNA"/>
</dbReference>
<sequence length="509" mass="56848">MASLYKPRKLSVVIPPTPTSAQMASETAVEGGQLYSQLVYQPYRSPVSPLRHPYRPQRPAEPEPGSKKFAVPSFEGAHFKIQADDIASKELLAVANLMSSMKETLNHMTRAFDALGEQSQRLSSLPTEVKRVEEIRAAKAELEELIEKQKARMQELRVRLEGDVRAAVESKLRERLASMIHDRVADEVKERVRQELVIQIPRKLRDEIVTNHVLSQVEPARQEEDYQSDPDTPLLSPEDLQVEQFPRIPILLFHGPTDEEEDYGTFHGWHNGVKSANSTPQFSCRDDSHVPVRMPIMLFDESQEHEPPPPSPIPMAGPLRPLLRPMPSPEQSPAYVVRNSLESRCASGCATPLTSYPGVPAPTPITNEPIIMVYPLKSAPVSALSPLSEVASPLAPRDHNLLFALSSERNRELLRSQDLDGFIMPTPMAEWPKTRTIIKTPARSMQSSPLIVPPPLEPKIMPSKHIHLEESLTPETSVLVVPPPRRPELRARSSSLANNLKLLPPLVIS</sequence>
<dbReference type="Proteomes" id="UP001213000">
    <property type="component" value="Unassembled WGS sequence"/>
</dbReference>
<dbReference type="AlphaFoldDB" id="A0AAD5W1N0"/>
<keyword evidence="1" id="KW-0175">Coiled coil</keyword>
<gene>
    <name evidence="3" type="ORF">NP233_g1699</name>
</gene>
<reference evidence="3" key="1">
    <citation type="submission" date="2022-07" db="EMBL/GenBank/DDBJ databases">
        <title>Genome Sequence of Leucocoprinus birnbaumii.</title>
        <authorList>
            <person name="Buettner E."/>
        </authorList>
    </citation>
    <scope>NUCLEOTIDE SEQUENCE</scope>
    <source>
        <strain evidence="3">VT141</strain>
    </source>
</reference>
<name>A0AAD5W1N0_9AGAR</name>